<comment type="similarity">
    <text evidence="1">Belongs to the short-chain dehydrogenases/reductases (SDR) family.</text>
</comment>
<dbReference type="InterPro" id="IPR051122">
    <property type="entry name" value="SDR_DHRS6-like"/>
</dbReference>
<proteinExistence type="inferred from homology"/>
<accession>A0A2D0ALS0</accession>
<dbReference type="OrthoDB" id="9787486at2"/>
<dbReference type="Pfam" id="PF13561">
    <property type="entry name" value="adh_short_C2"/>
    <property type="match status" value="1"/>
</dbReference>
<comment type="caution">
    <text evidence="3">The sequence shown here is derived from an EMBL/GenBank/DDBJ whole genome shotgun (WGS) entry which is preliminary data.</text>
</comment>
<evidence type="ECO:0000256" key="1">
    <source>
        <dbReference type="ARBA" id="ARBA00006484"/>
    </source>
</evidence>
<evidence type="ECO:0000313" key="4">
    <source>
        <dbReference type="Proteomes" id="UP000197468"/>
    </source>
</evidence>
<dbReference type="InterPro" id="IPR002347">
    <property type="entry name" value="SDR_fam"/>
</dbReference>
<dbReference type="AlphaFoldDB" id="A0A2D0ALS0"/>
<sequence>MKVLLIGASGVIGQAVHAHLSARHEVLTAGRNSGQFRVDITDDDSVRRLFEEASANGPLDAIVSAAGELHFGPITEMTAAQFNIGLQNKLLGQVRLALLGQRALSDGGSITLTAGILSREPIRQGANASAVNAALEGFARGAAIDLQRGLRINVVSPTVLTESLPSYGDFMPGMEGVPAARVALAYQRSVEGGQTGRTYFVE</sequence>
<dbReference type="GO" id="GO:0016491">
    <property type="term" value="F:oxidoreductase activity"/>
    <property type="evidence" value="ECO:0007669"/>
    <property type="project" value="UniProtKB-KW"/>
</dbReference>
<keyword evidence="4" id="KW-1185">Reference proteome</keyword>
<name>A0A2D0ALS0_9BURK</name>
<reference evidence="3 4" key="1">
    <citation type="journal article" date="2008" name="Int. J. Syst. Evol. Microbiol.">
        <title>Description of Roseateles aquatilis sp. nov. and Roseateles terrae sp. nov., in the class Betaproteobacteria, and emended description of the genus Roseateles.</title>
        <authorList>
            <person name="Gomila M."/>
            <person name="Bowien B."/>
            <person name="Falsen E."/>
            <person name="Moore E.R."/>
            <person name="Lalucat J."/>
        </authorList>
    </citation>
    <scope>NUCLEOTIDE SEQUENCE [LARGE SCALE GENOMIC DNA]</scope>
    <source>
        <strain evidence="3 4">CCUG 48205</strain>
    </source>
</reference>
<dbReference type="PANTHER" id="PTHR43477">
    <property type="entry name" value="DIHYDROANTICAPSIN 7-DEHYDROGENASE"/>
    <property type="match status" value="1"/>
</dbReference>
<dbReference type="SUPFAM" id="SSF51735">
    <property type="entry name" value="NAD(P)-binding Rossmann-fold domains"/>
    <property type="match status" value="1"/>
</dbReference>
<organism evidence="3 4">
    <name type="scientific">Roseateles aquatilis</name>
    <dbReference type="NCBI Taxonomy" id="431061"/>
    <lineage>
        <taxon>Bacteria</taxon>
        <taxon>Pseudomonadati</taxon>
        <taxon>Pseudomonadota</taxon>
        <taxon>Betaproteobacteria</taxon>
        <taxon>Burkholderiales</taxon>
        <taxon>Sphaerotilaceae</taxon>
        <taxon>Roseateles</taxon>
    </lineage>
</organism>
<keyword evidence="2" id="KW-0560">Oxidoreductase</keyword>
<dbReference type="PRINTS" id="PR00081">
    <property type="entry name" value="GDHRDH"/>
</dbReference>
<dbReference type="RefSeq" id="WP_088388776.1">
    <property type="nucleotide sequence ID" value="NZ_NIOF01000026.1"/>
</dbReference>
<dbReference type="CDD" id="cd11731">
    <property type="entry name" value="Lin1944_like_SDR_c"/>
    <property type="match status" value="1"/>
</dbReference>
<dbReference type="Gene3D" id="3.40.50.720">
    <property type="entry name" value="NAD(P)-binding Rossmann-like Domain"/>
    <property type="match status" value="1"/>
</dbReference>
<evidence type="ECO:0000313" key="3">
    <source>
        <dbReference type="EMBL" id="OWQ83059.1"/>
    </source>
</evidence>
<dbReference type="Proteomes" id="UP000197468">
    <property type="component" value="Unassembled WGS sequence"/>
</dbReference>
<evidence type="ECO:0000256" key="2">
    <source>
        <dbReference type="ARBA" id="ARBA00023002"/>
    </source>
</evidence>
<dbReference type="InterPro" id="IPR036291">
    <property type="entry name" value="NAD(P)-bd_dom_sf"/>
</dbReference>
<gene>
    <name evidence="3" type="ORF">CDN99_27380</name>
</gene>
<dbReference type="EMBL" id="NIOF01000026">
    <property type="protein sequence ID" value="OWQ83059.1"/>
    <property type="molecule type" value="Genomic_DNA"/>
</dbReference>
<dbReference type="NCBIfam" id="NF005754">
    <property type="entry name" value="PRK07578.1"/>
    <property type="match status" value="1"/>
</dbReference>
<dbReference type="PANTHER" id="PTHR43477:SF1">
    <property type="entry name" value="DIHYDROANTICAPSIN 7-DEHYDROGENASE"/>
    <property type="match status" value="1"/>
</dbReference>
<protein>
    <submittedName>
        <fullName evidence="3">Short chain dehydrogenase</fullName>
    </submittedName>
</protein>